<reference evidence="1" key="1">
    <citation type="submission" date="2019-02" db="EMBL/GenBank/DDBJ databases">
        <title>Genome sequencing of Clostridium botulinum clinical isolates.</title>
        <authorList>
            <person name="Brunt J."/>
            <person name="Van Vliet A.H.M."/>
            <person name="Stringer S.C."/>
            <person name="Grant K.A."/>
            <person name="Carter A.C."/>
            <person name="Peck M.W."/>
        </authorList>
    </citation>
    <scope>NUCLEOTIDE SEQUENCE</scope>
    <source>
        <strain evidence="2">H065060505</strain>
        <strain evidence="1">H114400598</strain>
    </source>
</reference>
<organism evidence="1">
    <name type="scientific">Clostridium botulinum</name>
    <dbReference type="NCBI Taxonomy" id="1491"/>
    <lineage>
        <taxon>Bacteria</taxon>
        <taxon>Bacillati</taxon>
        <taxon>Bacillota</taxon>
        <taxon>Clostridia</taxon>
        <taxon>Eubacteriales</taxon>
        <taxon>Clostridiaceae</taxon>
        <taxon>Clostridium</taxon>
    </lineage>
</organism>
<dbReference type="AlphaFoldDB" id="A0A6G4CWM7"/>
<comment type="caution">
    <text evidence="1">The sequence shown here is derived from an EMBL/GenBank/DDBJ whole genome shotgun (WGS) entry which is preliminary data.</text>
</comment>
<gene>
    <name evidence="1" type="ORF">EXM56_17410</name>
    <name evidence="2" type="ORF">EXN05_16595</name>
</gene>
<evidence type="ECO:0000313" key="1">
    <source>
        <dbReference type="EMBL" id="NEZ77044.1"/>
    </source>
</evidence>
<name>A0A6G4CWM7_CLOBO</name>
<dbReference type="GO" id="GO:0016740">
    <property type="term" value="F:transferase activity"/>
    <property type="evidence" value="ECO:0007669"/>
    <property type="project" value="UniProtKB-KW"/>
</dbReference>
<accession>A0A6G4CWM7</accession>
<dbReference type="EMBL" id="SGMF01000051">
    <property type="protein sequence ID" value="NFC48843.1"/>
    <property type="molecule type" value="Genomic_DNA"/>
</dbReference>
<sequence>YYIVYPIYAITWFPISIQGIMDKNNKEWSHTIHTRNMNIDELEKVN</sequence>
<evidence type="ECO:0000313" key="2">
    <source>
        <dbReference type="EMBL" id="NFC48843.1"/>
    </source>
</evidence>
<keyword evidence="1" id="KW-0808">Transferase</keyword>
<feature type="non-terminal residue" evidence="1">
    <location>
        <position position="1"/>
    </location>
</feature>
<dbReference type="EMBL" id="SGKT01000064">
    <property type="protein sequence ID" value="NEZ77044.1"/>
    <property type="molecule type" value="Genomic_DNA"/>
</dbReference>
<protein>
    <submittedName>
        <fullName evidence="1">Glycosyl transferase family 2</fullName>
    </submittedName>
</protein>
<proteinExistence type="predicted"/>